<dbReference type="Proteomes" id="UP001161391">
    <property type="component" value="Unassembled WGS sequence"/>
</dbReference>
<protein>
    <submittedName>
        <fullName evidence="1">Uncharacterized protein</fullName>
    </submittedName>
</protein>
<accession>A0ABQ5VAE7</accession>
<evidence type="ECO:0000313" key="1">
    <source>
        <dbReference type="EMBL" id="GLQ23541.1"/>
    </source>
</evidence>
<reference evidence="1" key="1">
    <citation type="journal article" date="2014" name="Int. J. Syst. Evol. Microbiol.">
        <title>Complete genome of a new Firmicutes species belonging to the dominant human colonic microbiota ('Ruminococcus bicirculans') reveals two chromosomes and a selective capacity to utilize plant glucans.</title>
        <authorList>
            <consortium name="NISC Comparative Sequencing Program"/>
            <person name="Wegmann U."/>
            <person name="Louis P."/>
            <person name="Goesmann A."/>
            <person name="Henrissat B."/>
            <person name="Duncan S.H."/>
            <person name="Flint H.J."/>
        </authorList>
    </citation>
    <scope>NUCLEOTIDE SEQUENCE</scope>
    <source>
        <strain evidence="1">NBRC 108219</strain>
    </source>
</reference>
<name>A0ABQ5VAE7_9PROT</name>
<reference evidence="1" key="2">
    <citation type="submission" date="2023-01" db="EMBL/GenBank/DDBJ databases">
        <title>Draft genome sequence of Algimonas ampicilliniresistens strain NBRC 108219.</title>
        <authorList>
            <person name="Sun Q."/>
            <person name="Mori K."/>
        </authorList>
    </citation>
    <scope>NUCLEOTIDE SEQUENCE</scope>
    <source>
        <strain evidence="1">NBRC 108219</strain>
    </source>
</reference>
<organism evidence="1 2">
    <name type="scientific">Algimonas ampicilliniresistens</name>
    <dbReference type="NCBI Taxonomy" id="1298735"/>
    <lineage>
        <taxon>Bacteria</taxon>
        <taxon>Pseudomonadati</taxon>
        <taxon>Pseudomonadota</taxon>
        <taxon>Alphaproteobacteria</taxon>
        <taxon>Maricaulales</taxon>
        <taxon>Robiginitomaculaceae</taxon>
        <taxon>Algimonas</taxon>
    </lineage>
</organism>
<proteinExistence type="predicted"/>
<dbReference type="RefSeq" id="WP_284389057.1">
    <property type="nucleotide sequence ID" value="NZ_BSNK01000001.1"/>
</dbReference>
<sequence length="89" mass="10053">MDDFVTAWDELPLGSFDGLFQGRRYGVTRTERDGGRQSWLWAEELGGSDHISANFYRLKSGPLLKPCEMPAAKVIAFVLNIEPILLREP</sequence>
<gene>
    <name evidence="1" type="ORF">GCM10007853_14150</name>
</gene>
<keyword evidence="2" id="KW-1185">Reference proteome</keyword>
<evidence type="ECO:0000313" key="2">
    <source>
        <dbReference type="Proteomes" id="UP001161391"/>
    </source>
</evidence>
<dbReference type="EMBL" id="BSNK01000001">
    <property type="protein sequence ID" value="GLQ23541.1"/>
    <property type="molecule type" value="Genomic_DNA"/>
</dbReference>
<comment type="caution">
    <text evidence="1">The sequence shown here is derived from an EMBL/GenBank/DDBJ whole genome shotgun (WGS) entry which is preliminary data.</text>
</comment>